<proteinExistence type="predicted"/>
<protein>
    <submittedName>
        <fullName evidence="1">Uncharacterized protein</fullName>
    </submittedName>
</protein>
<sequence length="171" mass="18392">MPAVEVRDAKRIERRSVPYKHDAQLTVKEVIARAGTKLGIRGHSLVLEGDGTWIDDDDSLICFKDEVLICLASGGKWCPASAGADHDGGSFHSTESENSASLSHGEVQINVTRTQTIRNSRTQLSDVSLNSRNQNTLSSSCTLAVPGNRCVPPPRPITIVSISSPHISCES</sequence>
<reference evidence="1" key="1">
    <citation type="submission" date="2023-04" db="EMBL/GenBank/DDBJ databases">
        <title>A chromosome-level genome assembly of the parasitoid wasp Eretmocerus hayati.</title>
        <authorList>
            <person name="Zhong Y."/>
            <person name="Liu S."/>
            <person name="Liu Y."/>
        </authorList>
    </citation>
    <scope>NUCLEOTIDE SEQUENCE</scope>
    <source>
        <strain evidence="1">ZJU_SS_LIU_2023</strain>
    </source>
</reference>
<evidence type="ECO:0000313" key="2">
    <source>
        <dbReference type="Proteomes" id="UP001239111"/>
    </source>
</evidence>
<accession>A0ACC2N4C2</accession>
<comment type="caution">
    <text evidence="1">The sequence shown here is derived from an EMBL/GenBank/DDBJ whole genome shotgun (WGS) entry which is preliminary data.</text>
</comment>
<evidence type="ECO:0000313" key="1">
    <source>
        <dbReference type="EMBL" id="KAJ8665902.1"/>
    </source>
</evidence>
<keyword evidence="2" id="KW-1185">Reference proteome</keyword>
<name>A0ACC2N4C2_9HYME</name>
<organism evidence="1 2">
    <name type="scientific">Eretmocerus hayati</name>
    <dbReference type="NCBI Taxonomy" id="131215"/>
    <lineage>
        <taxon>Eukaryota</taxon>
        <taxon>Metazoa</taxon>
        <taxon>Ecdysozoa</taxon>
        <taxon>Arthropoda</taxon>
        <taxon>Hexapoda</taxon>
        <taxon>Insecta</taxon>
        <taxon>Pterygota</taxon>
        <taxon>Neoptera</taxon>
        <taxon>Endopterygota</taxon>
        <taxon>Hymenoptera</taxon>
        <taxon>Apocrita</taxon>
        <taxon>Proctotrupomorpha</taxon>
        <taxon>Chalcidoidea</taxon>
        <taxon>Aphelinidae</taxon>
        <taxon>Aphelininae</taxon>
        <taxon>Eretmocerus</taxon>
    </lineage>
</organism>
<dbReference type="EMBL" id="CM056744">
    <property type="protein sequence ID" value="KAJ8665902.1"/>
    <property type="molecule type" value="Genomic_DNA"/>
</dbReference>
<dbReference type="Proteomes" id="UP001239111">
    <property type="component" value="Chromosome 4"/>
</dbReference>
<gene>
    <name evidence="1" type="ORF">QAD02_007564</name>
</gene>